<evidence type="ECO:0000259" key="3">
    <source>
        <dbReference type="Pfam" id="PF12928"/>
    </source>
</evidence>
<dbReference type="GO" id="GO:0000214">
    <property type="term" value="C:tRNA-intron endonuclease complex"/>
    <property type="evidence" value="ECO:0007669"/>
    <property type="project" value="TreeGrafter"/>
</dbReference>
<dbReference type="InterPro" id="IPR024337">
    <property type="entry name" value="tRNA_splic_suSen54"/>
</dbReference>
<protein>
    <recommendedName>
        <fullName evidence="3">tRNA-splicing endonuclease subunit Sen54 N-terminal domain-containing protein</fullName>
    </recommendedName>
</protein>
<gene>
    <name evidence="4" type="primary">Dwil\GK13237</name>
    <name evidence="4" type="ORF">Dwil_GK13237</name>
</gene>
<dbReference type="InterPro" id="IPR024336">
    <property type="entry name" value="tRNA_splic_suSen54_N"/>
</dbReference>
<dbReference type="Proteomes" id="UP000007798">
    <property type="component" value="Unassembled WGS sequence"/>
</dbReference>
<sequence length="371" mass="43134">MNDEKLANLVEIVPKRGYLSPNELIKQRHVEIEPPRVGLKRTHNENSPEELAELEIAYANLRTQLSVPRIERLAGRSLATYHKDQQVVEVLKKDGKFEHFGYSHKGKFYLEYYEALFLVELNRLQLEHEGMILSMEQNYNFLLGPAACDRYNHYLVYSCLSRLGYIVVRHRKPEVSRDDCIWALLEEKISHKPIVDDIRTSSFFNELQSQMEASTQRIISQEFQSQHGSTEFKYNFGKRKAYEEYSPASSTVRKRVCLPTNQSLVDVLKADCSYFKFKRIFQKFDIVKLAKTTATSYNDKIKLNIIFDLYLPNEGFRKSLCQTPSFYVVILPMGALFPTHNDIARLQSSVPLLIISVSESKQIQAFLYYIS</sequence>
<evidence type="ECO:0000313" key="4">
    <source>
        <dbReference type="EMBL" id="KRF99039.1"/>
    </source>
</evidence>
<dbReference type="Pfam" id="PF12928">
    <property type="entry name" value="tRNA_int_end_N2"/>
    <property type="match status" value="1"/>
</dbReference>
<dbReference type="eggNOG" id="KOG3079">
    <property type="taxonomic scope" value="Eukaryota"/>
</dbReference>
<dbReference type="GO" id="GO:0000379">
    <property type="term" value="P:tRNA-type intron splice site recognition and cleavage"/>
    <property type="evidence" value="ECO:0007669"/>
    <property type="project" value="TreeGrafter"/>
</dbReference>
<feature type="domain" description="tRNA-splicing endonuclease subunit Sen54 N-terminal" evidence="3">
    <location>
        <begin position="63"/>
        <end position="126"/>
    </location>
</feature>
<proteinExistence type="inferred from homology"/>
<dbReference type="PANTHER" id="PTHR21027">
    <property type="entry name" value="TRNA-SPLICING ENDONUCLEASE SUBUNIT SEN54"/>
    <property type="match status" value="1"/>
</dbReference>
<reference evidence="4 5" key="1">
    <citation type="journal article" date="2007" name="Nature">
        <title>Evolution of genes and genomes on the Drosophila phylogeny.</title>
        <authorList>
            <consortium name="Drosophila 12 Genomes Consortium"/>
            <person name="Clark A.G."/>
            <person name="Eisen M.B."/>
            <person name="Smith D.R."/>
            <person name="Bergman C.M."/>
            <person name="Oliver B."/>
            <person name="Markow T.A."/>
            <person name="Kaufman T.C."/>
            <person name="Kellis M."/>
            <person name="Gelbart W."/>
            <person name="Iyer V.N."/>
            <person name="Pollard D.A."/>
            <person name="Sackton T.B."/>
            <person name="Larracuente A.M."/>
            <person name="Singh N.D."/>
            <person name="Abad J.P."/>
            <person name="Abt D.N."/>
            <person name="Adryan B."/>
            <person name="Aguade M."/>
            <person name="Akashi H."/>
            <person name="Anderson W.W."/>
            <person name="Aquadro C.F."/>
            <person name="Ardell D.H."/>
            <person name="Arguello R."/>
            <person name="Artieri C.G."/>
            <person name="Barbash D.A."/>
            <person name="Barker D."/>
            <person name="Barsanti P."/>
            <person name="Batterham P."/>
            <person name="Batzoglou S."/>
            <person name="Begun D."/>
            <person name="Bhutkar A."/>
            <person name="Blanco E."/>
            <person name="Bosak S.A."/>
            <person name="Bradley R.K."/>
            <person name="Brand A.D."/>
            <person name="Brent M.R."/>
            <person name="Brooks A.N."/>
            <person name="Brown R.H."/>
            <person name="Butlin R.K."/>
            <person name="Caggese C."/>
            <person name="Calvi B.R."/>
            <person name="Bernardo de Carvalho A."/>
            <person name="Caspi A."/>
            <person name="Castrezana S."/>
            <person name="Celniker S.E."/>
            <person name="Chang J.L."/>
            <person name="Chapple C."/>
            <person name="Chatterji S."/>
            <person name="Chinwalla A."/>
            <person name="Civetta A."/>
            <person name="Clifton S.W."/>
            <person name="Comeron J.M."/>
            <person name="Costello J.C."/>
            <person name="Coyne J.A."/>
            <person name="Daub J."/>
            <person name="David R.G."/>
            <person name="Delcher A.L."/>
            <person name="Delehaunty K."/>
            <person name="Do C.B."/>
            <person name="Ebling H."/>
            <person name="Edwards K."/>
            <person name="Eickbush T."/>
            <person name="Evans J.D."/>
            <person name="Filipski A."/>
            <person name="Findeiss S."/>
            <person name="Freyhult E."/>
            <person name="Fulton L."/>
            <person name="Fulton R."/>
            <person name="Garcia A.C."/>
            <person name="Gardiner A."/>
            <person name="Garfield D.A."/>
            <person name="Garvin B.E."/>
            <person name="Gibson G."/>
            <person name="Gilbert D."/>
            <person name="Gnerre S."/>
            <person name="Godfrey J."/>
            <person name="Good R."/>
            <person name="Gotea V."/>
            <person name="Gravely B."/>
            <person name="Greenberg A.J."/>
            <person name="Griffiths-Jones S."/>
            <person name="Gross S."/>
            <person name="Guigo R."/>
            <person name="Gustafson E.A."/>
            <person name="Haerty W."/>
            <person name="Hahn M.W."/>
            <person name="Halligan D.L."/>
            <person name="Halpern A.L."/>
            <person name="Halter G.M."/>
            <person name="Han M.V."/>
            <person name="Heger A."/>
            <person name="Hillier L."/>
            <person name="Hinrichs A.S."/>
            <person name="Holmes I."/>
            <person name="Hoskins R.A."/>
            <person name="Hubisz M.J."/>
            <person name="Hultmark D."/>
            <person name="Huntley M.A."/>
            <person name="Jaffe D.B."/>
            <person name="Jagadeeshan S."/>
            <person name="Jeck W.R."/>
            <person name="Johnson J."/>
            <person name="Jones C.D."/>
            <person name="Jordan W.C."/>
            <person name="Karpen G.H."/>
            <person name="Kataoka E."/>
            <person name="Keightley P.D."/>
            <person name="Kheradpour P."/>
            <person name="Kirkness E.F."/>
            <person name="Koerich L.B."/>
            <person name="Kristiansen K."/>
            <person name="Kudrna D."/>
            <person name="Kulathinal R.J."/>
            <person name="Kumar S."/>
            <person name="Kwok R."/>
            <person name="Lander E."/>
            <person name="Langley C.H."/>
            <person name="Lapoint R."/>
            <person name="Lazzaro B.P."/>
            <person name="Lee S.J."/>
            <person name="Levesque L."/>
            <person name="Li R."/>
            <person name="Lin C.F."/>
            <person name="Lin M.F."/>
            <person name="Lindblad-Toh K."/>
            <person name="Llopart A."/>
            <person name="Long M."/>
            <person name="Low L."/>
            <person name="Lozovsky E."/>
            <person name="Lu J."/>
            <person name="Luo M."/>
            <person name="Machado C.A."/>
            <person name="Makalowski W."/>
            <person name="Marzo M."/>
            <person name="Matsuda M."/>
            <person name="Matzkin L."/>
            <person name="McAllister B."/>
            <person name="McBride C.S."/>
            <person name="McKernan B."/>
            <person name="McKernan K."/>
            <person name="Mendez-Lago M."/>
            <person name="Minx P."/>
            <person name="Mollenhauer M.U."/>
            <person name="Montooth K."/>
            <person name="Mount S.M."/>
            <person name="Mu X."/>
            <person name="Myers E."/>
            <person name="Negre B."/>
            <person name="Newfeld S."/>
            <person name="Nielsen R."/>
            <person name="Noor M.A."/>
            <person name="O'Grady P."/>
            <person name="Pachter L."/>
            <person name="Papaceit M."/>
            <person name="Parisi M.J."/>
            <person name="Parisi M."/>
            <person name="Parts L."/>
            <person name="Pedersen J.S."/>
            <person name="Pesole G."/>
            <person name="Phillippy A.M."/>
            <person name="Ponting C.P."/>
            <person name="Pop M."/>
            <person name="Porcelli D."/>
            <person name="Powell J.R."/>
            <person name="Prohaska S."/>
            <person name="Pruitt K."/>
            <person name="Puig M."/>
            <person name="Quesneville H."/>
            <person name="Ram K.R."/>
            <person name="Rand D."/>
            <person name="Rasmussen M.D."/>
            <person name="Reed L.K."/>
            <person name="Reenan R."/>
            <person name="Reily A."/>
            <person name="Remington K.A."/>
            <person name="Rieger T.T."/>
            <person name="Ritchie M.G."/>
            <person name="Robin C."/>
            <person name="Rogers Y.H."/>
            <person name="Rohde C."/>
            <person name="Rozas J."/>
            <person name="Rubenfield M.J."/>
            <person name="Ruiz A."/>
            <person name="Russo S."/>
            <person name="Salzberg S.L."/>
            <person name="Sanchez-Gracia A."/>
            <person name="Saranga D.J."/>
            <person name="Sato H."/>
            <person name="Schaeffer S.W."/>
            <person name="Schatz M.C."/>
            <person name="Schlenke T."/>
            <person name="Schwartz R."/>
            <person name="Segarra C."/>
            <person name="Singh R.S."/>
            <person name="Sirot L."/>
            <person name="Sirota M."/>
            <person name="Sisneros N.B."/>
            <person name="Smith C.D."/>
            <person name="Smith T.F."/>
            <person name="Spieth J."/>
            <person name="Stage D.E."/>
            <person name="Stark A."/>
            <person name="Stephan W."/>
            <person name="Strausberg R.L."/>
            <person name="Strempel S."/>
            <person name="Sturgill D."/>
            <person name="Sutton G."/>
            <person name="Sutton G.G."/>
            <person name="Tao W."/>
            <person name="Teichmann S."/>
            <person name="Tobari Y.N."/>
            <person name="Tomimura Y."/>
            <person name="Tsolas J.M."/>
            <person name="Valente V.L."/>
            <person name="Venter E."/>
            <person name="Venter J.C."/>
            <person name="Vicario S."/>
            <person name="Vieira F.G."/>
            <person name="Vilella A.J."/>
            <person name="Villasante A."/>
            <person name="Walenz B."/>
            <person name="Wang J."/>
            <person name="Wasserman M."/>
            <person name="Watts T."/>
            <person name="Wilson D."/>
            <person name="Wilson R.K."/>
            <person name="Wing R.A."/>
            <person name="Wolfner M.F."/>
            <person name="Wong A."/>
            <person name="Wong G.K."/>
            <person name="Wu C.I."/>
            <person name="Wu G."/>
            <person name="Yamamoto D."/>
            <person name="Yang H.P."/>
            <person name="Yang S.P."/>
            <person name="Yorke J.A."/>
            <person name="Yoshida K."/>
            <person name="Zdobnov E."/>
            <person name="Zhang P."/>
            <person name="Zhang Y."/>
            <person name="Zimin A.V."/>
            <person name="Baldwin J."/>
            <person name="Abdouelleil A."/>
            <person name="Abdulkadir J."/>
            <person name="Abebe A."/>
            <person name="Abera B."/>
            <person name="Abreu J."/>
            <person name="Acer S.C."/>
            <person name="Aftuck L."/>
            <person name="Alexander A."/>
            <person name="An P."/>
            <person name="Anderson E."/>
            <person name="Anderson S."/>
            <person name="Arachi H."/>
            <person name="Azer M."/>
            <person name="Bachantsang P."/>
            <person name="Barry A."/>
            <person name="Bayul T."/>
            <person name="Berlin A."/>
            <person name="Bessette D."/>
            <person name="Bloom T."/>
            <person name="Blye J."/>
            <person name="Boguslavskiy L."/>
            <person name="Bonnet C."/>
            <person name="Boukhgalter B."/>
            <person name="Bourzgui I."/>
            <person name="Brown A."/>
            <person name="Cahill P."/>
            <person name="Channer S."/>
            <person name="Cheshatsang Y."/>
            <person name="Chuda L."/>
            <person name="Citroen M."/>
            <person name="Collymore A."/>
            <person name="Cooke P."/>
            <person name="Costello M."/>
            <person name="D'Aco K."/>
            <person name="Daza R."/>
            <person name="De Haan G."/>
            <person name="DeGray S."/>
            <person name="DeMaso C."/>
            <person name="Dhargay N."/>
            <person name="Dooley K."/>
            <person name="Dooley E."/>
            <person name="Doricent M."/>
            <person name="Dorje P."/>
            <person name="Dorjee K."/>
            <person name="Dupes A."/>
            <person name="Elong R."/>
            <person name="Falk J."/>
            <person name="Farina A."/>
            <person name="Faro S."/>
            <person name="Ferguson D."/>
            <person name="Fisher S."/>
            <person name="Foley C.D."/>
            <person name="Franke A."/>
            <person name="Friedrich D."/>
            <person name="Gadbois L."/>
            <person name="Gearin G."/>
            <person name="Gearin C.R."/>
            <person name="Giannoukos G."/>
            <person name="Goode T."/>
            <person name="Graham J."/>
            <person name="Grandbois E."/>
            <person name="Grewal S."/>
            <person name="Gyaltsen K."/>
            <person name="Hafez N."/>
            <person name="Hagos B."/>
            <person name="Hall J."/>
            <person name="Henson C."/>
            <person name="Hollinger A."/>
            <person name="Honan T."/>
            <person name="Huard M.D."/>
            <person name="Hughes L."/>
            <person name="Hurhula B."/>
            <person name="Husby M.E."/>
            <person name="Kamat A."/>
            <person name="Kanga B."/>
            <person name="Kashin S."/>
            <person name="Khazanovich D."/>
            <person name="Kisner P."/>
            <person name="Lance K."/>
            <person name="Lara M."/>
            <person name="Lee W."/>
            <person name="Lennon N."/>
            <person name="Letendre F."/>
            <person name="LeVine R."/>
            <person name="Lipovsky A."/>
            <person name="Liu X."/>
            <person name="Liu J."/>
            <person name="Liu S."/>
            <person name="Lokyitsang T."/>
            <person name="Lokyitsang Y."/>
            <person name="Lubonja R."/>
            <person name="Lui A."/>
            <person name="MacDonald P."/>
            <person name="Magnisalis V."/>
            <person name="Maru K."/>
            <person name="Matthews C."/>
            <person name="McCusker W."/>
            <person name="McDonough S."/>
            <person name="Mehta T."/>
            <person name="Meldrim J."/>
            <person name="Meneus L."/>
            <person name="Mihai O."/>
            <person name="Mihalev A."/>
            <person name="Mihova T."/>
            <person name="Mittelman R."/>
            <person name="Mlenga V."/>
            <person name="Montmayeur A."/>
            <person name="Mulrain L."/>
            <person name="Navidi A."/>
            <person name="Naylor J."/>
            <person name="Negash T."/>
            <person name="Nguyen T."/>
            <person name="Nguyen N."/>
            <person name="Nicol R."/>
            <person name="Norbu C."/>
            <person name="Norbu N."/>
            <person name="Novod N."/>
            <person name="O'Neill B."/>
            <person name="Osman S."/>
            <person name="Markiewicz E."/>
            <person name="Oyono O.L."/>
            <person name="Patti C."/>
            <person name="Phunkhang P."/>
            <person name="Pierre F."/>
            <person name="Priest M."/>
            <person name="Raghuraman S."/>
            <person name="Rege F."/>
            <person name="Reyes R."/>
            <person name="Rise C."/>
            <person name="Rogov P."/>
            <person name="Ross K."/>
            <person name="Ryan E."/>
            <person name="Settipalli S."/>
            <person name="Shea T."/>
            <person name="Sherpa N."/>
            <person name="Shi L."/>
            <person name="Shih D."/>
            <person name="Sparrow T."/>
            <person name="Spaulding J."/>
            <person name="Stalker J."/>
            <person name="Stange-Thomann N."/>
            <person name="Stavropoulos S."/>
            <person name="Stone C."/>
            <person name="Strader C."/>
            <person name="Tesfaye S."/>
            <person name="Thomson T."/>
            <person name="Thoulutsang Y."/>
            <person name="Thoulutsang D."/>
            <person name="Topham K."/>
            <person name="Topping I."/>
            <person name="Tsamla T."/>
            <person name="Vassiliev H."/>
            <person name="Vo A."/>
            <person name="Wangchuk T."/>
            <person name="Wangdi T."/>
            <person name="Weiand M."/>
            <person name="Wilkinson J."/>
            <person name="Wilson A."/>
            <person name="Yadav S."/>
            <person name="Young G."/>
            <person name="Yu Q."/>
            <person name="Zembek L."/>
            <person name="Zhong D."/>
            <person name="Zimmer A."/>
            <person name="Zwirko Z."/>
            <person name="Jaffe D.B."/>
            <person name="Alvarez P."/>
            <person name="Brockman W."/>
            <person name="Butler J."/>
            <person name="Chin C."/>
            <person name="Gnerre S."/>
            <person name="Grabherr M."/>
            <person name="Kleber M."/>
            <person name="Mauceli E."/>
            <person name="MacCallum I."/>
        </authorList>
    </citation>
    <scope>NUCLEOTIDE SEQUENCE [LARGE SCALE GENOMIC DNA]</scope>
    <source>
        <strain evidence="5">Tucson 14030-0811.24</strain>
    </source>
</reference>
<dbReference type="InParanoid" id="A0A0Q9WS12"/>
<dbReference type="PANTHER" id="PTHR21027:SF1">
    <property type="entry name" value="TRNA-SPLICING ENDONUCLEASE SUBUNIT SEN54"/>
    <property type="match status" value="1"/>
</dbReference>
<dbReference type="STRING" id="7260.A0A0Q9WS12"/>
<dbReference type="FunCoup" id="A0A0Q9WS12">
    <property type="interactions" value="12"/>
</dbReference>
<keyword evidence="2" id="KW-0819">tRNA processing</keyword>
<keyword evidence="5" id="KW-1185">Reference proteome</keyword>
<organism evidence="4 5">
    <name type="scientific">Drosophila willistoni</name>
    <name type="common">Fruit fly</name>
    <dbReference type="NCBI Taxonomy" id="7260"/>
    <lineage>
        <taxon>Eukaryota</taxon>
        <taxon>Metazoa</taxon>
        <taxon>Ecdysozoa</taxon>
        <taxon>Arthropoda</taxon>
        <taxon>Hexapoda</taxon>
        <taxon>Insecta</taxon>
        <taxon>Pterygota</taxon>
        <taxon>Neoptera</taxon>
        <taxon>Endopterygota</taxon>
        <taxon>Diptera</taxon>
        <taxon>Brachycera</taxon>
        <taxon>Muscomorpha</taxon>
        <taxon>Ephydroidea</taxon>
        <taxon>Drosophilidae</taxon>
        <taxon>Drosophila</taxon>
        <taxon>Sophophora</taxon>
    </lineage>
</organism>
<dbReference type="eggNOG" id="KOG4772">
    <property type="taxonomic scope" value="Eukaryota"/>
</dbReference>
<dbReference type="OrthoDB" id="408683at2759"/>
<dbReference type="KEGG" id="dwi:6645206"/>
<evidence type="ECO:0000256" key="1">
    <source>
        <dbReference type="ARBA" id="ARBA00005736"/>
    </source>
</evidence>
<comment type="similarity">
    <text evidence="1">Belongs to the SEN54 family.</text>
</comment>
<name>A0A0Q9WS12_DROWI</name>
<accession>A0A0Q9WS12</accession>
<evidence type="ECO:0000313" key="5">
    <source>
        <dbReference type="Proteomes" id="UP000007798"/>
    </source>
</evidence>
<dbReference type="EMBL" id="CH964095">
    <property type="protein sequence ID" value="KRF99039.1"/>
    <property type="molecule type" value="Genomic_DNA"/>
</dbReference>
<dbReference type="AlphaFoldDB" id="A0A0Q9WS12"/>
<evidence type="ECO:0000256" key="2">
    <source>
        <dbReference type="ARBA" id="ARBA00022694"/>
    </source>
</evidence>